<comment type="caution">
    <text evidence="9">The sequence shown here is derived from an EMBL/GenBank/DDBJ whole genome shotgun (WGS) entry which is preliminary data.</text>
</comment>
<comment type="catalytic activity">
    <reaction evidence="7">
        <text>ATP + H2O + polyamine-[polyamine-binding protein]Side 1 = ADP + phosphate + polyamineSide 2 + [polyamine-binding protein]Side 1.</text>
        <dbReference type="EC" id="7.6.2.11"/>
    </reaction>
</comment>
<protein>
    <recommendedName>
        <fullName evidence="7">Spermidine/putrescine import ATP-binding protein PotA</fullName>
        <ecNumber evidence="7">7.6.2.11</ecNumber>
    </recommendedName>
</protein>
<evidence type="ECO:0000259" key="8">
    <source>
        <dbReference type="PROSITE" id="PS50893"/>
    </source>
</evidence>
<dbReference type="RefSeq" id="WP_256322368.1">
    <property type="nucleotide sequence ID" value="NZ_JAGZYA010000018.1"/>
</dbReference>
<dbReference type="Proteomes" id="UP001206236">
    <property type="component" value="Unassembled WGS sequence"/>
</dbReference>
<comment type="similarity">
    <text evidence="7">Belongs to the ABC transporter superfamily. Spermidine/putrescine importer (TC 3.A.1.11.1) family.</text>
</comment>
<keyword evidence="2 7" id="KW-1003">Cell membrane</keyword>
<dbReference type="NCBIfam" id="TIGR01187">
    <property type="entry name" value="potA"/>
    <property type="match status" value="1"/>
</dbReference>
<dbReference type="EC" id="7.6.2.11" evidence="7"/>
<evidence type="ECO:0000256" key="1">
    <source>
        <dbReference type="ARBA" id="ARBA00022448"/>
    </source>
</evidence>
<evidence type="ECO:0000256" key="2">
    <source>
        <dbReference type="ARBA" id="ARBA00022475"/>
    </source>
</evidence>
<comment type="subunit">
    <text evidence="7">The complex is composed of two ATP-binding proteins (PotA), two transmembrane proteins (PotB and PotC) and a solute-binding protein (PotD).</text>
</comment>
<dbReference type="PROSITE" id="PS50893">
    <property type="entry name" value="ABC_TRANSPORTER_2"/>
    <property type="match status" value="1"/>
</dbReference>
<name>A0AAW5KPQ0_9FIRM</name>
<dbReference type="GO" id="GO:0015594">
    <property type="term" value="F:ABC-type putrescine transporter activity"/>
    <property type="evidence" value="ECO:0007669"/>
    <property type="project" value="InterPro"/>
</dbReference>
<evidence type="ECO:0000256" key="4">
    <source>
        <dbReference type="ARBA" id="ARBA00022840"/>
    </source>
</evidence>
<dbReference type="AlphaFoldDB" id="A0AAW5KPQ0"/>
<dbReference type="InterPro" id="IPR017871">
    <property type="entry name" value="ABC_transporter-like_CS"/>
</dbReference>
<keyword evidence="4 7" id="KW-0067">ATP-binding</keyword>
<dbReference type="SMART" id="SM00382">
    <property type="entry name" value="AAA"/>
    <property type="match status" value="1"/>
</dbReference>
<dbReference type="InterPro" id="IPR017879">
    <property type="entry name" value="PotA_ATP-bd"/>
</dbReference>
<dbReference type="Gene3D" id="2.40.50.100">
    <property type="match status" value="1"/>
</dbReference>
<evidence type="ECO:0000256" key="7">
    <source>
        <dbReference type="RuleBase" id="RU364083"/>
    </source>
</evidence>
<dbReference type="InterPro" id="IPR008995">
    <property type="entry name" value="Mo/tungstate-bd_C_term_dom"/>
</dbReference>
<evidence type="ECO:0000313" key="10">
    <source>
        <dbReference type="Proteomes" id="UP001206236"/>
    </source>
</evidence>
<organism evidence="9 10">
    <name type="scientific">Ruminococcus bicirculans</name>
    <name type="common">ex Wegman et al. 2014</name>
    <dbReference type="NCBI Taxonomy" id="1160721"/>
    <lineage>
        <taxon>Bacteria</taxon>
        <taxon>Bacillati</taxon>
        <taxon>Bacillota</taxon>
        <taxon>Clostridia</taxon>
        <taxon>Eubacteriales</taxon>
        <taxon>Oscillospiraceae</taxon>
        <taxon>Ruminococcus</taxon>
    </lineage>
</organism>
<dbReference type="PROSITE" id="PS00211">
    <property type="entry name" value="ABC_TRANSPORTER_1"/>
    <property type="match status" value="1"/>
</dbReference>
<keyword evidence="6 7" id="KW-0472">Membrane</keyword>
<dbReference type="Pfam" id="PF00005">
    <property type="entry name" value="ABC_tran"/>
    <property type="match status" value="1"/>
</dbReference>
<dbReference type="Pfam" id="PF08402">
    <property type="entry name" value="TOBE_2"/>
    <property type="match status" value="1"/>
</dbReference>
<evidence type="ECO:0000313" key="9">
    <source>
        <dbReference type="EMBL" id="MCQ5153864.1"/>
    </source>
</evidence>
<dbReference type="GO" id="GO:0043190">
    <property type="term" value="C:ATP-binding cassette (ABC) transporter complex"/>
    <property type="evidence" value="ECO:0007669"/>
    <property type="project" value="InterPro"/>
</dbReference>
<dbReference type="InterPro" id="IPR050093">
    <property type="entry name" value="ABC_SmlMolc_Importer"/>
</dbReference>
<reference evidence="9" key="1">
    <citation type="submission" date="2022-06" db="EMBL/GenBank/DDBJ databases">
        <title>Isolation of gut microbiota from human fecal samples.</title>
        <authorList>
            <person name="Pamer E.G."/>
            <person name="Barat B."/>
            <person name="Waligurski E."/>
            <person name="Medina S."/>
            <person name="Paddock L."/>
            <person name="Mostad J."/>
        </authorList>
    </citation>
    <scope>NUCLEOTIDE SEQUENCE</scope>
    <source>
        <strain evidence="9">DFI.5.57</strain>
    </source>
</reference>
<evidence type="ECO:0000256" key="5">
    <source>
        <dbReference type="ARBA" id="ARBA00022967"/>
    </source>
</evidence>
<proteinExistence type="inferred from homology"/>
<keyword evidence="3 7" id="KW-0547">Nucleotide-binding</keyword>
<dbReference type="InterPro" id="IPR027417">
    <property type="entry name" value="P-loop_NTPase"/>
</dbReference>
<dbReference type="SUPFAM" id="SSF52540">
    <property type="entry name" value="P-loop containing nucleoside triphosphate hydrolases"/>
    <property type="match status" value="1"/>
</dbReference>
<sequence>MKEKKVIVSLKGISKTYDNDVKVVKNIDLDIYEGEFLTILGASGCGKTTTLRMIAGFEDVSSGDICIDGSSVIGVPPYKRQVNTAFQSYALFPHLSVYDNIAYGLKVKKVSKAEIHERVSHMLSLIRLDGYEKRKPAQLSGGQKQRVSIARALINNPKVLLLDEPLGALDLNLRKQMQLELKTMQKKLGITFIYITHDQEEALTMSDRIAVMHKGILEQACSPKELYMKPKTKYVAEFIGESNIFEGVVKDRNSDNCTVAIESGNILCSDDGYVAGQMVYVCIRPEKVRITRKAGSGNSLPAEIKEQIFTGNMMKHIAVLSNGHEIKVADIASYNDINIGDKVYLEWDAKDAVMIKNPTGPIAENFDTLRGVQ</sequence>
<feature type="domain" description="ABC transporter" evidence="8">
    <location>
        <begin position="8"/>
        <end position="239"/>
    </location>
</feature>
<dbReference type="InterPro" id="IPR013611">
    <property type="entry name" value="Transp-assoc_OB_typ2"/>
</dbReference>
<keyword evidence="5 7" id="KW-1278">Translocase</keyword>
<comment type="function">
    <text evidence="7">Part of the ABC transporter complex PotABCD involved in spermidine/putrescine import. Responsible for energy coupling to the transport system.</text>
</comment>
<dbReference type="GO" id="GO:0005524">
    <property type="term" value="F:ATP binding"/>
    <property type="evidence" value="ECO:0007669"/>
    <property type="project" value="UniProtKB-KW"/>
</dbReference>
<evidence type="ECO:0000256" key="3">
    <source>
        <dbReference type="ARBA" id="ARBA00022741"/>
    </source>
</evidence>
<dbReference type="GO" id="GO:0016887">
    <property type="term" value="F:ATP hydrolysis activity"/>
    <property type="evidence" value="ECO:0007669"/>
    <property type="project" value="InterPro"/>
</dbReference>
<dbReference type="InterPro" id="IPR003593">
    <property type="entry name" value="AAA+_ATPase"/>
</dbReference>
<dbReference type="PANTHER" id="PTHR42781">
    <property type="entry name" value="SPERMIDINE/PUTRESCINE IMPORT ATP-BINDING PROTEIN POTA"/>
    <property type="match status" value="1"/>
</dbReference>
<dbReference type="CDD" id="cd03300">
    <property type="entry name" value="ABC_PotA_N"/>
    <property type="match status" value="1"/>
</dbReference>
<keyword evidence="1 7" id="KW-0813">Transport</keyword>
<dbReference type="SUPFAM" id="SSF50331">
    <property type="entry name" value="MOP-like"/>
    <property type="match status" value="1"/>
</dbReference>
<dbReference type="Gene3D" id="3.40.50.300">
    <property type="entry name" value="P-loop containing nucleotide triphosphate hydrolases"/>
    <property type="match status" value="1"/>
</dbReference>
<dbReference type="FunFam" id="3.40.50.300:FF:000133">
    <property type="entry name" value="Spermidine/putrescine import ATP-binding protein PotA"/>
    <property type="match status" value="1"/>
</dbReference>
<dbReference type="PANTHER" id="PTHR42781:SF4">
    <property type="entry name" value="SPERMIDINE_PUTRESCINE IMPORT ATP-BINDING PROTEIN POTA"/>
    <property type="match status" value="1"/>
</dbReference>
<gene>
    <name evidence="7" type="primary">potA</name>
    <name evidence="9" type="ORF">NE632_11180</name>
</gene>
<dbReference type="InterPro" id="IPR005893">
    <property type="entry name" value="PotA-like"/>
</dbReference>
<dbReference type="InterPro" id="IPR003439">
    <property type="entry name" value="ABC_transporter-like_ATP-bd"/>
</dbReference>
<dbReference type="EMBL" id="JANGCN010000028">
    <property type="protein sequence ID" value="MCQ5153864.1"/>
    <property type="molecule type" value="Genomic_DNA"/>
</dbReference>
<evidence type="ECO:0000256" key="6">
    <source>
        <dbReference type="ARBA" id="ARBA00023136"/>
    </source>
</evidence>
<accession>A0AAW5KPQ0</accession>